<dbReference type="RefSeq" id="WP_078485695.1">
    <property type="nucleotide sequence ID" value="NZ_MPRJ01000004.1"/>
</dbReference>
<dbReference type="NCBIfam" id="NF033749">
    <property type="entry name" value="bact_hemeryth"/>
    <property type="match status" value="1"/>
</dbReference>
<dbReference type="Proteomes" id="UP000190896">
    <property type="component" value="Unassembled WGS sequence"/>
</dbReference>
<keyword evidence="3" id="KW-0408">Iron</keyword>
<keyword evidence="6" id="KW-1185">Reference proteome</keyword>
<name>A0A1T2KY01_9GAMM</name>
<proteinExistence type="inferred from homology"/>
<gene>
    <name evidence="5" type="ORF">BOW51_01115</name>
</gene>
<organism evidence="5 6">
    <name type="scientific">Solemya velesiana gill symbiont</name>
    <dbReference type="NCBI Taxonomy" id="1918948"/>
    <lineage>
        <taxon>Bacteria</taxon>
        <taxon>Pseudomonadati</taxon>
        <taxon>Pseudomonadota</taxon>
        <taxon>Gammaproteobacteria</taxon>
        <taxon>sulfur-oxidizing symbionts</taxon>
    </lineage>
</organism>
<dbReference type="SUPFAM" id="SSF47188">
    <property type="entry name" value="Hemerythrin-like"/>
    <property type="match status" value="1"/>
</dbReference>
<dbReference type="Pfam" id="PF01814">
    <property type="entry name" value="Hemerythrin"/>
    <property type="match status" value="1"/>
</dbReference>
<dbReference type="PANTHER" id="PTHR37164">
    <property type="entry name" value="BACTERIOHEMERYTHRIN"/>
    <property type="match status" value="1"/>
</dbReference>
<keyword evidence="2" id="KW-0479">Metal-binding</keyword>
<sequence>MTVHWREQLSLGNEIIDMEHRYLICLVNMVTHSLAHPQDSLDDLKYATEQLVDYTKKHFEHEERIQLKIQYAGYADHKAAHQKLMSKIGELHNEIMAMEEASQIEGKGDEIAELLRSWLLDHVIKEDMKLKPLLSGYSKYLMPE</sequence>
<dbReference type="OrthoDB" id="1122424at2"/>
<dbReference type="CDD" id="cd12107">
    <property type="entry name" value="Hemerythrin"/>
    <property type="match status" value="1"/>
</dbReference>
<evidence type="ECO:0000259" key="4">
    <source>
        <dbReference type="Pfam" id="PF01814"/>
    </source>
</evidence>
<evidence type="ECO:0000256" key="3">
    <source>
        <dbReference type="ARBA" id="ARBA00023004"/>
    </source>
</evidence>
<evidence type="ECO:0000313" key="6">
    <source>
        <dbReference type="Proteomes" id="UP000190896"/>
    </source>
</evidence>
<dbReference type="PANTHER" id="PTHR37164:SF1">
    <property type="entry name" value="BACTERIOHEMERYTHRIN"/>
    <property type="match status" value="1"/>
</dbReference>
<reference evidence="5 6" key="1">
    <citation type="submission" date="2016-11" db="EMBL/GenBank/DDBJ databases">
        <title>Mixed transmission modes and dynamic genome evolution in an obligate animal-bacterial symbiosis.</title>
        <authorList>
            <person name="Russell S.L."/>
            <person name="Corbett-Detig R.B."/>
            <person name="Cavanaugh C.M."/>
        </authorList>
    </citation>
    <scope>NUCLEOTIDE SEQUENCE [LARGE SCALE GENOMIC DNA]</scope>
    <source>
        <strain evidence="5">Se-Cadez</strain>
    </source>
</reference>
<dbReference type="InterPro" id="IPR050669">
    <property type="entry name" value="Hemerythrin"/>
</dbReference>
<dbReference type="InterPro" id="IPR035938">
    <property type="entry name" value="Hemerythrin-like_sf"/>
</dbReference>
<evidence type="ECO:0000313" key="5">
    <source>
        <dbReference type="EMBL" id="OOZ37684.1"/>
    </source>
</evidence>
<dbReference type="EMBL" id="MPRJ01000004">
    <property type="protein sequence ID" value="OOZ37684.1"/>
    <property type="molecule type" value="Genomic_DNA"/>
</dbReference>
<dbReference type="NCBIfam" id="TIGR02481">
    <property type="entry name" value="hemeryth_dom"/>
    <property type="match status" value="1"/>
</dbReference>
<evidence type="ECO:0000256" key="1">
    <source>
        <dbReference type="ARBA" id="ARBA00010587"/>
    </source>
</evidence>
<protein>
    <recommendedName>
        <fullName evidence="4">Hemerythrin-like domain-containing protein</fullName>
    </recommendedName>
</protein>
<comment type="similarity">
    <text evidence="1">Belongs to the hemerythrin family.</text>
</comment>
<dbReference type="GO" id="GO:0046872">
    <property type="term" value="F:metal ion binding"/>
    <property type="evidence" value="ECO:0007669"/>
    <property type="project" value="UniProtKB-KW"/>
</dbReference>
<evidence type="ECO:0000256" key="2">
    <source>
        <dbReference type="ARBA" id="ARBA00022723"/>
    </source>
</evidence>
<dbReference type="AlphaFoldDB" id="A0A1T2KY01"/>
<accession>A0A1T2KY01</accession>
<feature type="domain" description="Hemerythrin-like" evidence="4">
    <location>
        <begin position="12"/>
        <end position="134"/>
    </location>
</feature>
<dbReference type="Gene3D" id="1.20.120.50">
    <property type="entry name" value="Hemerythrin-like"/>
    <property type="match status" value="1"/>
</dbReference>
<dbReference type="InterPro" id="IPR012827">
    <property type="entry name" value="Hemerythrin_metal-bd"/>
</dbReference>
<dbReference type="InterPro" id="IPR012312">
    <property type="entry name" value="Hemerythrin-like"/>
</dbReference>
<comment type="caution">
    <text evidence="5">The sequence shown here is derived from an EMBL/GenBank/DDBJ whole genome shotgun (WGS) entry which is preliminary data.</text>
</comment>